<organism evidence="1 2">
    <name type="scientific">Bradyrhizobium uaiense</name>
    <dbReference type="NCBI Taxonomy" id="2594946"/>
    <lineage>
        <taxon>Bacteria</taxon>
        <taxon>Pseudomonadati</taxon>
        <taxon>Pseudomonadota</taxon>
        <taxon>Alphaproteobacteria</taxon>
        <taxon>Hyphomicrobiales</taxon>
        <taxon>Nitrobacteraceae</taxon>
        <taxon>Bradyrhizobium</taxon>
    </lineage>
</organism>
<evidence type="ECO:0000313" key="2">
    <source>
        <dbReference type="Proteomes" id="UP000468531"/>
    </source>
</evidence>
<reference evidence="1 2" key="1">
    <citation type="journal article" date="2020" name="Arch. Microbiol.">
        <title>Bradyrhizobium uaiense sp. nov., a new highly efficient cowpea symbiont.</title>
        <authorList>
            <person name="Cabral Michel D."/>
            <person name="Azarias Guimaraes A."/>
            <person name="Martins da Costa E."/>
            <person name="Soares de Carvalho T."/>
            <person name="Balsanelli E."/>
            <person name="Willems A."/>
            <person name="Maltempi de Souza E."/>
            <person name="de Souza Moreira F.M."/>
        </authorList>
    </citation>
    <scope>NUCLEOTIDE SEQUENCE [LARGE SCALE GENOMIC DNA]</scope>
    <source>
        <strain evidence="1 2">UFLA 03-164</strain>
    </source>
</reference>
<dbReference type="EMBL" id="VKHP01000006">
    <property type="protein sequence ID" value="NEU94809.1"/>
    <property type="molecule type" value="Genomic_DNA"/>
</dbReference>
<gene>
    <name evidence="1" type="ORF">FNJ47_02950</name>
</gene>
<sequence>MPLPVDRPFYDVPAYAASASIGASPVAAVAVAPVAGYIQRVVAAPGGTTTGTITVAVGVNGGADIAAGALQLAPGAGSRNGAVTEIPLVGNSSVYVSEGDLITFTPSGGGGANIPGAFLAVIRAI</sequence>
<protein>
    <submittedName>
        <fullName evidence="1">Uncharacterized protein</fullName>
    </submittedName>
</protein>
<dbReference type="Proteomes" id="UP000468531">
    <property type="component" value="Unassembled WGS sequence"/>
</dbReference>
<evidence type="ECO:0000313" key="1">
    <source>
        <dbReference type="EMBL" id="NEU94809.1"/>
    </source>
</evidence>
<accession>A0A6P1B8V2</accession>
<dbReference type="RefSeq" id="WP_163150474.1">
    <property type="nucleotide sequence ID" value="NZ_VKHP01000006.1"/>
</dbReference>
<comment type="caution">
    <text evidence="1">The sequence shown here is derived from an EMBL/GenBank/DDBJ whole genome shotgun (WGS) entry which is preliminary data.</text>
</comment>
<dbReference type="AlphaFoldDB" id="A0A6P1B8V2"/>
<proteinExistence type="predicted"/>
<keyword evidence="2" id="KW-1185">Reference proteome</keyword>
<name>A0A6P1B8V2_9BRAD</name>